<protein>
    <submittedName>
        <fullName evidence="1">Uncharacterized protein</fullName>
    </submittedName>
</protein>
<dbReference type="EMBL" id="GBXM01066622">
    <property type="protein sequence ID" value="JAH41955.1"/>
    <property type="molecule type" value="Transcribed_RNA"/>
</dbReference>
<evidence type="ECO:0000313" key="1">
    <source>
        <dbReference type="EMBL" id="JAH41955.1"/>
    </source>
</evidence>
<name>A0A0E9SMR9_ANGAN</name>
<reference evidence="1" key="2">
    <citation type="journal article" date="2015" name="Fish Shellfish Immunol.">
        <title>Early steps in the European eel (Anguilla anguilla)-Vibrio vulnificus interaction in the gills: Role of the RtxA13 toxin.</title>
        <authorList>
            <person name="Callol A."/>
            <person name="Pajuelo D."/>
            <person name="Ebbesson L."/>
            <person name="Teles M."/>
            <person name="MacKenzie S."/>
            <person name="Amaro C."/>
        </authorList>
    </citation>
    <scope>NUCLEOTIDE SEQUENCE</scope>
</reference>
<accession>A0A0E9SMR9</accession>
<organism evidence="1">
    <name type="scientific">Anguilla anguilla</name>
    <name type="common">European freshwater eel</name>
    <name type="synonym">Muraena anguilla</name>
    <dbReference type="NCBI Taxonomy" id="7936"/>
    <lineage>
        <taxon>Eukaryota</taxon>
        <taxon>Metazoa</taxon>
        <taxon>Chordata</taxon>
        <taxon>Craniata</taxon>
        <taxon>Vertebrata</taxon>
        <taxon>Euteleostomi</taxon>
        <taxon>Actinopterygii</taxon>
        <taxon>Neopterygii</taxon>
        <taxon>Teleostei</taxon>
        <taxon>Anguilliformes</taxon>
        <taxon>Anguillidae</taxon>
        <taxon>Anguilla</taxon>
    </lineage>
</organism>
<reference evidence="1" key="1">
    <citation type="submission" date="2014-11" db="EMBL/GenBank/DDBJ databases">
        <authorList>
            <person name="Amaro Gonzalez C."/>
        </authorList>
    </citation>
    <scope>NUCLEOTIDE SEQUENCE</scope>
</reference>
<proteinExistence type="predicted"/>
<sequence>MHVCTALLHPCLKNTQHFTHLLAQSTPHPSEHCVYSSSQFYVSIANKKINKKPFLPLEWYCPFWSHDHLNVS</sequence>
<dbReference type="AlphaFoldDB" id="A0A0E9SMR9"/>